<evidence type="ECO:0000313" key="1">
    <source>
        <dbReference type="EMBL" id="QHT09290.1"/>
    </source>
</evidence>
<dbReference type="SUPFAM" id="SSF57938">
    <property type="entry name" value="DnaJ/Hsp40 cysteine-rich domain"/>
    <property type="match status" value="1"/>
</dbReference>
<reference evidence="1" key="1">
    <citation type="journal article" date="2020" name="Nature">
        <title>Giant virus diversity and host interactions through global metagenomics.</title>
        <authorList>
            <person name="Schulz F."/>
            <person name="Roux S."/>
            <person name="Paez-Espino D."/>
            <person name="Jungbluth S."/>
            <person name="Walsh D.A."/>
            <person name="Denef V.J."/>
            <person name="McMahon K.D."/>
            <person name="Konstantinidis K.T."/>
            <person name="Eloe-Fadrosh E.A."/>
            <person name="Kyrpides N.C."/>
            <person name="Woyke T."/>
        </authorList>
    </citation>
    <scope>NUCLEOTIDE SEQUENCE</scope>
    <source>
        <strain evidence="1">GVMAG-M-3300023110-24</strain>
    </source>
</reference>
<dbReference type="AlphaFoldDB" id="A0A6C0CZ97"/>
<accession>A0A6C0CZ97</accession>
<dbReference type="EMBL" id="MN739509">
    <property type="protein sequence ID" value="QHT09290.1"/>
    <property type="molecule type" value="Genomic_DNA"/>
</dbReference>
<name>A0A6C0CZ97_9ZZZZ</name>
<proteinExistence type="predicted"/>
<dbReference type="InterPro" id="IPR036410">
    <property type="entry name" value="HSP_DnaJ_Cys-rich_dom_sf"/>
</dbReference>
<protein>
    <submittedName>
        <fullName evidence="1">Uncharacterized protein</fullName>
    </submittedName>
</protein>
<organism evidence="1">
    <name type="scientific">viral metagenome</name>
    <dbReference type="NCBI Taxonomy" id="1070528"/>
    <lineage>
        <taxon>unclassified sequences</taxon>
        <taxon>metagenomes</taxon>
        <taxon>organismal metagenomes</taxon>
    </lineage>
</organism>
<sequence length="54" mass="6230">MGWWIICYKCNGSGYINKNECNICRYEVAPNIILRGQLYVSDTIYEVTPPSSPR</sequence>